<proteinExistence type="predicted"/>
<dbReference type="Proteomes" id="UP000076962">
    <property type="component" value="Unassembled WGS sequence"/>
</dbReference>
<dbReference type="EMBL" id="LUTY01000944">
    <property type="protein sequence ID" value="OAD22442.1"/>
    <property type="molecule type" value="Genomic_DNA"/>
</dbReference>
<dbReference type="AlphaFoldDB" id="A0A176S2W3"/>
<comment type="caution">
    <text evidence="1">The sequence shown here is derived from an EMBL/GenBank/DDBJ whole genome shotgun (WGS) entry which is preliminary data.</text>
</comment>
<evidence type="ECO:0000313" key="1">
    <source>
        <dbReference type="EMBL" id="OAD22442.1"/>
    </source>
</evidence>
<organism evidence="1 2">
    <name type="scientific">Candidatus Thiomargarita nelsonii</name>
    <dbReference type="NCBI Taxonomy" id="1003181"/>
    <lineage>
        <taxon>Bacteria</taxon>
        <taxon>Pseudomonadati</taxon>
        <taxon>Pseudomonadota</taxon>
        <taxon>Gammaproteobacteria</taxon>
        <taxon>Thiotrichales</taxon>
        <taxon>Thiotrichaceae</taxon>
        <taxon>Thiomargarita</taxon>
    </lineage>
</organism>
<accession>A0A176S2W3</accession>
<protein>
    <submittedName>
        <fullName evidence="1">Uncharacterized protein</fullName>
    </submittedName>
</protein>
<name>A0A176S2W3_9GAMM</name>
<gene>
    <name evidence="1" type="ORF">THIOM_001754</name>
</gene>
<evidence type="ECO:0000313" key="2">
    <source>
        <dbReference type="Proteomes" id="UP000076962"/>
    </source>
</evidence>
<sequence length="86" mass="10035">MNMLKLSEIVGFQIEFVLETEQKFKVVLNIEGQRLELDVLPDGLKSIISWIASLFMRMDRIPNDSLFLDKIPINKNKYILVLTYTC</sequence>
<feature type="non-terminal residue" evidence="1">
    <location>
        <position position="86"/>
    </location>
</feature>
<keyword evidence="2" id="KW-1185">Reference proteome</keyword>
<reference evidence="1 2" key="1">
    <citation type="submission" date="2016-05" db="EMBL/GenBank/DDBJ databases">
        <title>Single-cell genome of chain-forming Candidatus Thiomargarita nelsonii and comparison to other large sulfur-oxidizing bacteria.</title>
        <authorList>
            <person name="Winkel M."/>
            <person name="Salman V."/>
            <person name="Woyke T."/>
            <person name="Schulz-Vogt H."/>
            <person name="Richter M."/>
            <person name="Flood B."/>
            <person name="Bailey J."/>
            <person name="Amann R."/>
            <person name="Mussmann M."/>
        </authorList>
    </citation>
    <scope>NUCLEOTIDE SEQUENCE [LARGE SCALE GENOMIC DNA]</scope>
    <source>
        <strain evidence="1 2">THI036</strain>
    </source>
</reference>